<dbReference type="STRING" id="694327.DFW101_3537"/>
<feature type="domain" description="Helix-turn-helix" evidence="2">
    <location>
        <begin position="96"/>
        <end position="143"/>
    </location>
</feature>
<proteinExistence type="predicted"/>
<gene>
    <name evidence="3" type="ORF">DFW101_3537</name>
</gene>
<feature type="region of interest" description="Disordered" evidence="1">
    <location>
        <begin position="142"/>
        <end position="161"/>
    </location>
</feature>
<name>G7QC87_9BACT</name>
<organism evidence="3 4">
    <name type="scientific">Solidesulfovibrio carbinoliphilus subsp. oakridgensis</name>
    <dbReference type="NCBI Taxonomy" id="694327"/>
    <lineage>
        <taxon>Bacteria</taxon>
        <taxon>Pseudomonadati</taxon>
        <taxon>Thermodesulfobacteriota</taxon>
        <taxon>Desulfovibrionia</taxon>
        <taxon>Desulfovibrionales</taxon>
        <taxon>Desulfovibrionaceae</taxon>
        <taxon>Solidesulfovibrio</taxon>
    </lineage>
</organism>
<evidence type="ECO:0000313" key="4">
    <source>
        <dbReference type="Proteomes" id="UP000004662"/>
    </source>
</evidence>
<dbReference type="OrthoDB" id="9805629at2"/>
<evidence type="ECO:0000313" key="3">
    <source>
        <dbReference type="EMBL" id="EHJ49533.1"/>
    </source>
</evidence>
<sequence>MTRAQAFGKIYAIIEKITAGRVKNAEAFFPAPAIFLGTYARQYMEAGEPGLDLWGEAMEALEASDLTKPLLLAEQGDFWIGYYAAKHALRLPGKSLSTKETAKILGIDAATVRQQLAAGRFPGATKFGRDWQIPSGAVAEYRTKSARQGTVDDVDRDVPAE</sequence>
<dbReference type="RefSeq" id="WP_009182857.1">
    <property type="nucleotide sequence ID" value="NZ_CM001368.1"/>
</dbReference>
<reference evidence="4" key="1">
    <citation type="journal article" date="2015" name="Genome Announc.">
        <title>High-Quality Draft Genome Sequence of Desulfovibrio carbinoliphilus FW-101-2B, an Organic Acid-Oxidizing Sulfate-Reducing Bacterium Isolated from Uranium(VI)-Contaminated Groundwater.</title>
        <authorList>
            <person name="Ramsay B.D."/>
            <person name="Hwang C."/>
            <person name="Woo H.L."/>
            <person name="Carroll S.L."/>
            <person name="Lucas S."/>
            <person name="Han J."/>
            <person name="Lapidus A.L."/>
            <person name="Cheng J.F."/>
            <person name="Goodwin L.A."/>
            <person name="Pitluck S."/>
            <person name="Peters L."/>
            <person name="Chertkov O."/>
            <person name="Held B."/>
            <person name="Detter J.C."/>
            <person name="Han C.S."/>
            <person name="Tapia R."/>
            <person name="Land M.L."/>
            <person name="Hauser L.J."/>
            <person name="Kyrpides N.C."/>
            <person name="Ivanova N.N."/>
            <person name="Mikhailova N."/>
            <person name="Pagani I."/>
            <person name="Woyke T."/>
            <person name="Arkin A.P."/>
            <person name="Dehal P."/>
            <person name="Chivian D."/>
            <person name="Criddle C.S."/>
            <person name="Wu W."/>
            <person name="Chakraborty R."/>
            <person name="Hazen T.C."/>
            <person name="Fields M.W."/>
        </authorList>
    </citation>
    <scope>NUCLEOTIDE SEQUENCE [LARGE SCALE GENOMIC DNA]</scope>
    <source>
        <strain evidence="4">FW-101-2B</strain>
    </source>
</reference>
<accession>G7QC87</accession>
<evidence type="ECO:0000259" key="2">
    <source>
        <dbReference type="Pfam" id="PF12728"/>
    </source>
</evidence>
<dbReference type="AlphaFoldDB" id="G7QC87"/>
<protein>
    <recommendedName>
        <fullName evidence="2">Helix-turn-helix domain-containing protein</fullName>
    </recommendedName>
</protein>
<evidence type="ECO:0000256" key="1">
    <source>
        <dbReference type="SAM" id="MobiDB-lite"/>
    </source>
</evidence>
<dbReference type="InterPro" id="IPR041657">
    <property type="entry name" value="HTH_17"/>
</dbReference>
<keyword evidence="4" id="KW-1185">Reference proteome</keyword>
<dbReference type="Pfam" id="PF12728">
    <property type="entry name" value="HTH_17"/>
    <property type="match status" value="1"/>
</dbReference>
<dbReference type="Proteomes" id="UP000004662">
    <property type="component" value="Chromosome"/>
</dbReference>
<dbReference type="EMBL" id="CM001368">
    <property type="protein sequence ID" value="EHJ49533.1"/>
    <property type="molecule type" value="Genomic_DNA"/>
</dbReference>
<dbReference type="HOGENOM" id="CLU_1641070_0_0_7"/>